<accession>C7R8Y2</accession>
<protein>
    <submittedName>
        <fullName evidence="1">Uncharacterized protein</fullName>
    </submittedName>
</protein>
<evidence type="ECO:0000313" key="2">
    <source>
        <dbReference type="Proteomes" id="UP000001231"/>
    </source>
</evidence>
<dbReference type="AlphaFoldDB" id="C7R8Y2"/>
<gene>
    <name evidence="1" type="ordered locus">Kkor_0575</name>
</gene>
<dbReference type="OrthoDB" id="7063887at2"/>
<evidence type="ECO:0000313" key="1">
    <source>
        <dbReference type="EMBL" id="ACV25995.1"/>
    </source>
</evidence>
<organism evidence="1 2">
    <name type="scientific">Kangiella koreensis (strain DSM 16069 / JCM 12317 / KCTC 12182 / SW-125)</name>
    <dbReference type="NCBI Taxonomy" id="523791"/>
    <lineage>
        <taxon>Bacteria</taxon>
        <taxon>Pseudomonadati</taxon>
        <taxon>Pseudomonadota</taxon>
        <taxon>Gammaproteobacteria</taxon>
        <taxon>Kangiellales</taxon>
        <taxon>Kangiellaceae</taxon>
        <taxon>Kangiella</taxon>
    </lineage>
</organism>
<dbReference type="RefSeq" id="WP_012800509.1">
    <property type="nucleotide sequence ID" value="NC_013166.1"/>
</dbReference>
<dbReference type="STRING" id="523791.Kkor_0575"/>
<name>C7R8Y2_KANKD</name>
<dbReference type="eggNOG" id="ENOG5034AJS">
    <property type="taxonomic scope" value="Bacteria"/>
</dbReference>
<dbReference type="HOGENOM" id="CLU_1084945_0_0_6"/>
<proteinExistence type="predicted"/>
<keyword evidence="2" id="KW-1185">Reference proteome</keyword>
<dbReference type="InParanoid" id="C7R8Y2"/>
<sequence length="256" mass="29026">MSTEELIKKVLEENFGLQVEKIPECEQKTPDFFAHDGEGKYLIEVKEKESNPDIAQGCEEALSNGELYEIAQSIEPKTTLANIVRSGKRQIDSFVEDDNTFRIVWVHCIGLAYSATKDQILSGIYGSETVVDWGNKEAFSGTCYYFNESQFFKYRNDIDAVIVSCRNSEVQMCLNNHSPRYLALKSSSLSVNFKQGLCDPLAQEEDGIAFIVDAPIDRRDKNAVLGFLKEKYKTEELMVMPMKHFEAHVAVPHDEN</sequence>
<dbReference type="KEGG" id="kko:Kkor_0575"/>
<dbReference type="EMBL" id="CP001707">
    <property type="protein sequence ID" value="ACV25995.1"/>
    <property type="molecule type" value="Genomic_DNA"/>
</dbReference>
<dbReference type="Proteomes" id="UP000001231">
    <property type="component" value="Chromosome"/>
</dbReference>
<reference evidence="1 2" key="1">
    <citation type="journal article" date="2009" name="Stand. Genomic Sci.">
        <title>Complete genome sequence of Kangiella koreensis type strain (SW-125).</title>
        <authorList>
            <person name="Han C."/>
            <person name="Sikorski J."/>
            <person name="Lapidus A."/>
            <person name="Nolan M."/>
            <person name="Glavina Del Rio T."/>
            <person name="Tice H."/>
            <person name="Cheng J.F."/>
            <person name="Lucas S."/>
            <person name="Chen F."/>
            <person name="Copeland A."/>
            <person name="Ivanova N."/>
            <person name="Mavromatis K."/>
            <person name="Ovchinnikova G."/>
            <person name="Pati A."/>
            <person name="Bruce D."/>
            <person name="Goodwin L."/>
            <person name="Pitluck S."/>
            <person name="Chen A."/>
            <person name="Palaniappan K."/>
            <person name="Land M."/>
            <person name="Hauser L."/>
            <person name="Chang Y.J."/>
            <person name="Jeffries C.D."/>
            <person name="Chain P."/>
            <person name="Saunders E."/>
            <person name="Brettin T."/>
            <person name="Goker M."/>
            <person name="Tindall B.J."/>
            <person name="Bristow J."/>
            <person name="Eisen J.A."/>
            <person name="Markowitz V."/>
            <person name="Hugenholtz P."/>
            <person name="Kyrpides N.C."/>
            <person name="Klenk H.P."/>
            <person name="Detter J.C."/>
        </authorList>
    </citation>
    <scope>NUCLEOTIDE SEQUENCE [LARGE SCALE GENOMIC DNA]</scope>
    <source>
        <strain evidence="2">DSM 16069 / KCTC 12182 / SW-125</strain>
    </source>
</reference>